<dbReference type="Pfam" id="PF02463">
    <property type="entry name" value="SMC_N"/>
    <property type="match status" value="1"/>
</dbReference>
<dbReference type="InterPro" id="IPR003395">
    <property type="entry name" value="RecF/RecN/SMC_N"/>
</dbReference>
<dbReference type="OrthoDB" id="9806954at2"/>
<dbReference type="FunFam" id="3.40.50.300:FF:000356">
    <property type="entry name" value="DNA repair protein RecN"/>
    <property type="match status" value="1"/>
</dbReference>
<name>A0A177NG31_9GAMM</name>
<evidence type="ECO:0000313" key="12">
    <source>
        <dbReference type="EMBL" id="OAI16403.1"/>
    </source>
</evidence>
<dbReference type="CDD" id="cd03241">
    <property type="entry name" value="ABC_RecN"/>
    <property type="match status" value="2"/>
</dbReference>
<dbReference type="Gene3D" id="3.40.50.300">
    <property type="entry name" value="P-loop containing nucleotide triphosphate hydrolases"/>
    <property type="match status" value="2"/>
</dbReference>
<dbReference type="PIRSF" id="PIRSF003128">
    <property type="entry name" value="RecN"/>
    <property type="match status" value="1"/>
</dbReference>
<evidence type="ECO:0000256" key="3">
    <source>
        <dbReference type="ARBA" id="ARBA00021315"/>
    </source>
</evidence>
<dbReference type="AlphaFoldDB" id="A0A177NG31"/>
<dbReference type="RefSeq" id="WP_064040408.1">
    <property type="nucleotide sequence ID" value="NZ_LUUJ01000075.1"/>
</dbReference>
<feature type="domain" description="RecF/RecN/SMC N-terminal" evidence="11">
    <location>
        <begin position="16"/>
        <end position="512"/>
    </location>
</feature>
<organism evidence="12 13">
    <name type="scientific">Methylomonas koyamae</name>
    <dbReference type="NCBI Taxonomy" id="702114"/>
    <lineage>
        <taxon>Bacteria</taxon>
        <taxon>Pseudomonadati</taxon>
        <taxon>Pseudomonadota</taxon>
        <taxon>Gammaproteobacteria</taxon>
        <taxon>Methylococcales</taxon>
        <taxon>Methylococcaceae</taxon>
        <taxon>Methylomonas</taxon>
    </lineage>
</organism>
<dbReference type="EMBL" id="LUUJ01000075">
    <property type="protein sequence ID" value="OAI16403.1"/>
    <property type="molecule type" value="Genomic_DNA"/>
</dbReference>
<comment type="function">
    <text evidence="1 9">May be involved in recombinational repair of damaged DNA.</text>
</comment>
<evidence type="ECO:0000259" key="11">
    <source>
        <dbReference type="Pfam" id="PF02463"/>
    </source>
</evidence>
<gene>
    <name evidence="12" type="ORF">A1507_00630</name>
</gene>
<evidence type="ECO:0000256" key="6">
    <source>
        <dbReference type="ARBA" id="ARBA00022840"/>
    </source>
</evidence>
<evidence type="ECO:0000256" key="2">
    <source>
        <dbReference type="ARBA" id="ARBA00009441"/>
    </source>
</evidence>
<keyword evidence="10" id="KW-0175">Coiled coil</keyword>
<dbReference type="NCBIfam" id="NF008121">
    <property type="entry name" value="PRK10869.1"/>
    <property type="match status" value="1"/>
</dbReference>
<dbReference type="PANTHER" id="PTHR11059">
    <property type="entry name" value="DNA REPAIR PROTEIN RECN"/>
    <property type="match status" value="1"/>
</dbReference>
<reference evidence="12 13" key="1">
    <citation type="submission" date="2016-03" db="EMBL/GenBank/DDBJ databases">
        <authorList>
            <person name="Ploux O."/>
        </authorList>
    </citation>
    <scope>NUCLEOTIDE SEQUENCE [LARGE SCALE GENOMIC DNA]</scope>
    <source>
        <strain evidence="12 13">R-45378</strain>
    </source>
</reference>
<dbReference type="FunFam" id="3.40.50.300:FF:000319">
    <property type="entry name" value="DNA repair protein RecN"/>
    <property type="match status" value="1"/>
</dbReference>
<accession>A0A177NG31</accession>
<dbReference type="Proteomes" id="UP000077857">
    <property type="component" value="Unassembled WGS sequence"/>
</dbReference>
<evidence type="ECO:0000313" key="13">
    <source>
        <dbReference type="Proteomes" id="UP000077857"/>
    </source>
</evidence>
<dbReference type="GO" id="GO:0043590">
    <property type="term" value="C:bacterial nucleoid"/>
    <property type="evidence" value="ECO:0007669"/>
    <property type="project" value="TreeGrafter"/>
</dbReference>
<evidence type="ECO:0000256" key="5">
    <source>
        <dbReference type="ARBA" id="ARBA00022763"/>
    </source>
</evidence>
<sequence length="562" mass="61765">MLLNLNILDLAVVDALDLDLDPGMSVLTGETGAGKSILLTALGLALGDRADSGYVRPGSKRAEINIEFDLSKAPLVKQWLADNELDDDSQCLIRRTVSEDGRSKAYINNRPVNLQTLQALSRQLVEIHGQHAHLTLLDGEEQRRLLDGFAGNQTLLEQLNACYQNWRQAHKELQQLLKAGSDQAEREELLRYQLEELQQLDLENFDYQALADEHHKQANLGKILGVGQQQLDILYDNDQQSVADMLGHVIHALQELSQYAAELNGVAELLGDAEIQIGEATQQLRRFLENQEADPQQLAWLENQIGVIQSLSRKHKVQPEELPELAGRFSAELHNLSHSSERIEALHADCERLLNQYRKLAADLSASRSQAGAELQQRISAAIKELGMPHGEFIVKLQTPENAEPQRNGLDQIEFLVSTNPGLPAKPLAKVASGGELSRISLAIQVTTSTDKTTPTMIFDEVDSGIGGGIAEIVGQKLRRLSRNRQVLCVTHLPQVAAQAHQHLFVAKNQNAAVTSSSVRRLSEEERVQEVARMLGGVTITENTLAHAREMLASGGAADAAG</sequence>
<feature type="coiled-coil region" evidence="10">
    <location>
        <begin position="343"/>
        <end position="370"/>
    </location>
</feature>
<evidence type="ECO:0000256" key="9">
    <source>
        <dbReference type="PIRNR" id="PIRNR003128"/>
    </source>
</evidence>
<evidence type="ECO:0000256" key="8">
    <source>
        <dbReference type="ARBA" id="ARBA00033408"/>
    </source>
</evidence>
<keyword evidence="4" id="KW-0547">Nucleotide-binding</keyword>
<proteinExistence type="inferred from homology"/>
<dbReference type="GO" id="GO:0005524">
    <property type="term" value="F:ATP binding"/>
    <property type="evidence" value="ECO:0007669"/>
    <property type="project" value="UniProtKB-KW"/>
</dbReference>
<comment type="caution">
    <text evidence="12">The sequence shown here is derived from an EMBL/GenBank/DDBJ whole genome shotgun (WGS) entry which is preliminary data.</text>
</comment>
<dbReference type="GO" id="GO:0006281">
    <property type="term" value="P:DNA repair"/>
    <property type="evidence" value="ECO:0007669"/>
    <property type="project" value="UniProtKB-KW"/>
</dbReference>
<dbReference type="InterPro" id="IPR004604">
    <property type="entry name" value="DNA_recomb/repair_RecN"/>
</dbReference>
<evidence type="ECO:0000256" key="10">
    <source>
        <dbReference type="SAM" id="Coils"/>
    </source>
</evidence>
<keyword evidence="5 9" id="KW-0227">DNA damage</keyword>
<protein>
    <recommendedName>
        <fullName evidence="3 9">DNA repair protein RecN</fullName>
    </recommendedName>
    <alternativeName>
        <fullName evidence="8 9">Recombination protein N</fullName>
    </alternativeName>
</protein>
<dbReference type="NCBIfam" id="TIGR00634">
    <property type="entry name" value="recN"/>
    <property type="match status" value="1"/>
</dbReference>
<comment type="similarity">
    <text evidence="2 9">Belongs to the RecN family.</text>
</comment>
<dbReference type="SUPFAM" id="SSF52540">
    <property type="entry name" value="P-loop containing nucleoside triphosphate hydrolases"/>
    <property type="match status" value="2"/>
</dbReference>
<evidence type="ECO:0000256" key="1">
    <source>
        <dbReference type="ARBA" id="ARBA00003618"/>
    </source>
</evidence>
<dbReference type="InterPro" id="IPR027417">
    <property type="entry name" value="P-loop_NTPase"/>
</dbReference>
<evidence type="ECO:0000256" key="7">
    <source>
        <dbReference type="ARBA" id="ARBA00023204"/>
    </source>
</evidence>
<keyword evidence="7 9" id="KW-0234">DNA repair</keyword>
<dbReference type="PANTHER" id="PTHR11059:SF0">
    <property type="entry name" value="DNA REPAIR PROTEIN RECN"/>
    <property type="match status" value="1"/>
</dbReference>
<evidence type="ECO:0000256" key="4">
    <source>
        <dbReference type="ARBA" id="ARBA00022741"/>
    </source>
</evidence>
<dbReference type="GO" id="GO:0009432">
    <property type="term" value="P:SOS response"/>
    <property type="evidence" value="ECO:0007669"/>
    <property type="project" value="TreeGrafter"/>
</dbReference>
<keyword evidence="6" id="KW-0067">ATP-binding</keyword>
<dbReference type="GO" id="GO:0006310">
    <property type="term" value="P:DNA recombination"/>
    <property type="evidence" value="ECO:0007669"/>
    <property type="project" value="InterPro"/>
</dbReference>